<protein>
    <submittedName>
        <fullName evidence="1">Uncharacterized protein</fullName>
    </submittedName>
</protein>
<comment type="caution">
    <text evidence="1">The sequence shown here is derived from an EMBL/GenBank/DDBJ whole genome shotgun (WGS) entry which is preliminary data.</text>
</comment>
<dbReference type="AlphaFoldDB" id="A0A8S1HNV7"/>
<dbReference type="Proteomes" id="UP000835052">
    <property type="component" value="Unassembled WGS sequence"/>
</dbReference>
<sequence length="135" mass="15241">MIASGDKGDPCRKLGVEYSGRTICVSRRPLELDTTRRREIQSQGIWRHTINPGMAEEGVVDGRKIRGGRRAEPTNQTREEARFKLLASDSNACLIEKESQREGERHSKYCTTGWSVRGGRQCQNNNSLFICLNSD</sequence>
<evidence type="ECO:0000313" key="1">
    <source>
        <dbReference type="EMBL" id="CAD6196637.1"/>
    </source>
</evidence>
<evidence type="ECO:0000313" key="2">
    <source>
        <dbReference type="Proteomes" id="UP000835052"/>
    </source>
</evidence>
<dbReference type="EMBL" id="CAJGYM010000076">
    <property type="protein sequence ID" value="CAD6196637.1"/>
    <property type="molecule type" value="Genomic_DNA"/>
</dbReference>
<keyword evidence="2" id="KW-1185">Reference proteome</keyword>
<gene>
    <name evidence="1" type="ORF">CAUJ_LOCUS12551</name>
</gene>
<accession>A0A8S1HNV7</accession>
<proteinExistence type="predicted"/>
<name>A0A8S1HNV7_9PELO</name>
<reference evidence="1" key="1">
    <citation type="submission" date="2020-10" db="EMBL/GenBank/DDBJ databases">
        <authorList>
            <person name="Kikuchi T."/>
        </authorList>
    </citation>
    <scope>NUCLEOTIDE SEQUENCE</scope>
    <source>
        <strain evidence="1">NKZ352</strain>
    </source>
</reference>
<organism evidence="1 2">
    <name type="scientific">Caenorhabditis auriculariae</name>
    <dbReference type="NCBI Taxonomy" id="2777116"/>
    <lineage>
        <taxon>Eukaryota</taxon>
        <taxon>Metazoa</taxon>
        <taxon>Ecdysozoa</taxon>
        <taxon>Nematoda</taxon>
        <taxon>Chromadorea</taxon>
        <taxon>Rhabditida</taxon>
        <taxon>Rhabditina</taxon>
        <taxon>Rhabditomorpha</taxon>
        <taxon>Rhabditoidea</taxon>
        <taxon>Rhabditidae</taxon>
        <taxon>Peloderinae</taxon>
        <taxon>Caenorhabditis</taxon>
    </lineage>
</organism>